<protein>
    <submittedName>
        <fullName evidence="7">Acetyl-CoA C-acetyltransferase</fullName>
    </submittedName>
</protein>
<keyword evidence="3 4" id="KW-0012">Acyltransferase</keyword>
<dbReference type="PANTHER" id="PTHR43365:SF1">
    <property type="entry name" value="ACETYL-COA C-ACYLTRANSFERASE"/>
    <property type="match status" value="1"/>
</dbReference>
<dbReference type="InterPro" id="IPR016039">
    <property type="entry name" value="Thiolase-like"/>
</dbReference>
<name>A0ABP4W6D5_9ACTN</name>
<evidence type="ECO:0000256" key="1">
    <source>
        <dbReference type="ARBA" id="ARBA00010982"/>
    </source>
</evidence>
<dbReference type="Pfam" id="PF00108">
    <property type="entry name" value="Thiolase_N"/>
    <property type="match status" value="1"/>
</dbReference>
<dbReference type="NCBIfam" id="TIGR01930">
    <property type="entry name" value="AcCoA-C-Actrans"/>
    <property type="match status" value="1"/>
</dbReference>
<evidence type="ECO:0000313" key="7">
    <source>
        <dbReference type="EMBL" id="GAA1747940.1"/>
    </source>
</evidence>
<dbReference type="Pfam" id="PF02803">
    <property type="entry name" value="Thiolase_C"/>
    <property type="match status" value="1"/>
</dbReference>
<proteinExistence type="inferred from homology"/>
<evidence type="ECO:0000256" key="4">
    <source>
        <dbReference type="RuleBase" id="RU003557"/>
    </source>
</evidence>
<dbReference type="InterPro" id="IPR002155">
    <property type="entry name" value="Thiolase"/>
</dbReference>
<keyword evidence="8" id="KW-1185">Reference proteome</keyword>
<accession>A0ABP4W6D5</accession>
<evidence type="ECO:0000259" key="5">
    <source>
        <dbReference type="Pfam" id="PF00108"/>
    </source>
</evidence>
<feature type="domain" description="Thiolase N-terminal" evidence="5">
    <location>
        <begin position="8"/>
        <end position="218"/>
    </location>
</feature>
<comment type="caution">
    <text evidence="7">The sequence shown here is derived from an EMBL/GenBank/DDBJ whole genome shotgun (WGS) entry which is preliminary data.</text>
</comment>
<sequence>MGEAFVYDAIRTPRARVRRDGGTLAGVPSYDLLAHLLRELAHRGLPPEVVDDVVIGVSTTVGEQAGDLARVAVMRAAWPDETPAGVVSRLCCSGLDAIASGAGQVRSGMADVVVVGGAESMSRTPMMSDQPAFALQDELGESTGFVTIGVAADATAVKHGFGRAELDAFAVRSHVRAAAAEWACVVPIEVDGHLLDRDEGARPDVTTESLAQLPALFSTDPLWERVERRLPGFERPATGLHTVATAPQMCDGASAAVIGSAQAAETLGRAPLARVAGWAHVAVRSPSLDGTVAAARTALTRAGITAGDLAVAELNESFATTPLLLARELDLDDDVVNVQGGAVAVGHPLGASGGMLLAHATELLGRRGGGYGLLVIPGALGVATAIVIEGLGAAA</sequence>
<evidence type="ECO:0000313" key="8">
    <source>
        <dbReference type="Proteomes" id="UP001501057"/>
    </source>
</evidence>
<dbReference type="CDD" id="cd00751">
    <property type="entry name" value="thiolase"/>
    <property type="match status" value="1"/>
</dbReference>
<comment type="similarity">
    <text evidence="1 4">Belongs to the thiolase-like superfamily. Thiolase family.</text>
</comment>
<reference evidence="8" key="1">
    <citation type="journal article" date="2019" name="Int. J. Syst. Evol. Microbiol.">
        <title>The Global Catalogue of Microorganisms (GCM) 10K type strain sequencing project: providing services to taxonomists for standard genome sequencing and annotation.</title>
        <authorList>
            <consortium name="The Broad Institute Genomics Platform"/>
            <consortium name="The Broad Institute Genome Sequencing Center for Infectious Disease"/>
            <person name="Wu L."/>
            <person name="Ma J."/>
        </authorList>
    </citation>
    <scope>NUCLEOTIDE SEQUENCE [LARGE SCALE GENOMIC DNA]</scope>
    <source>
        <strain evidence="8">JCM 13518</strain>
    </source>
</reference>
<gene>
    <name evidence="7" type="ORF">GCM10009710_29970</name>
</gene>
<dbReference type="InterPro" id="IPR020617">
    <property type="entry name" value="Thiolase_C"/>
</dbReference>
<evidence type="ECO:0000259" key="6">
    <source>
        <dbReference type="Pfam" id="PF02803"/>
    </source>
</evidence>
<dbReference type="SUPFAM" id="SSF53901">
    <property type="entry name" value="Thiolase-like"/>
    <property type="match status" value="2"/>
</dbReference>
<evidence type="ECO:0000256" key="2">
    <source>
        <dbReference type="ARBA" id="ARBA00022679"/>
    </source>
</evidence>
<dbReference type="EMBL" id="BAAAME010000005">
    <property type="protein sequence ID" value="GAA1747940.1"/>
    <property type="molecule type" value="Genomic_DNA"/>
</dbReference>
<feature type="domain" description="Thiolase C-terminal" evidence="6">
    <location>
        <begin position="271"/>
        <end position="389"/>
    </location>
</feature>
<evidence type="ECO:0000256" key="3">
    <source>
        <dbReference type="ARBA" id="ARBA00023315"/>
    </source>
</evidence>
<keyword evidence="2 4" id="KW-0808">Transferase</keyword>
<dbReference type="PANTHER" id="PTHR43365">
    <property type="entry name" value="BLR7806 PROTEIN"/>
    <property type="match status" value="1"/>
</dbReference>
<dbReference type="Gene3D" id="3.40.47.10">
    <property type="match status" value="1"/>
</dbReference>
<dbReference type="PROSITE" id="PS00737">
    <property type="entry name" value="THIOLASE_2"/>
    <property type="match status" value="1"/>
</dbReference>
<organism evidence="7 8">
    <name type="scientific">Aeromicrobium alkaliterrae</name>
    <dbReference type="NCBI Taxonomy" id="302168"/>
    <lineage>
        <taxon>Bacteria</taxon>
        <taxon>Bacillati</taxon>
        <taxon>Actinomycetota</taxon>
        <taxon>Actinomycetes</taxon>
        <taxon>Propionibacteriales</taxon>
        <taxon>Nocardioidaceae</taxon>
        <taxon>Aeromicrobium</taxon>
    </lineage>
</organism>
<dbReference type="Proteomes" id="UP001501057">
    <property type="component" value="Unassembled WGS sequence"/>
</dbReference>
<dbReference type="PIRSF" id="PIRSF000429">
    <property type="entry name" value="Ac-CoA_Ac_transf"/>
    <property type="match status" value="1"/>
</dbReference>
<dbReference type="InterPro" id="IPR020616">
    <property type="entry name" value="Thiolase_N"/>
</dbReference>
<dbReference type="InterPro" id="IPR020613">
    <property type="entry name" value="Thiolase_CS"/>
</dbReference>
<dbReference type="RefSeq" id="WP_344203050.1">
    <property type="nucleotide sequence ID" value="NZ_BAAAME010000005.1"/>
</dbReference>